<dbReference type="PANTHER" id="PTHR24321">
    <property type="entry name" value="DEHYDROGENASES, SHORT CHAIN"/>
    <property type="match status" value="1"/>
</dbReference>
<protein>
    <submittedName>
        <fullName evidence="3">3alpha(Or 20beta)-hydroxysteroid dehydrogenase</fullName>
    </submittedName>
</protein>
<dbReference type="AlphaFoldDB" id="A0A1I3WNX3"/>
<proteinExistence type="inferred from homology"/>
<organism evidence="3 4">
    <name type="scientific">Amycolatopsis sacchari</name>
    <dbReference type="NCBI Taxonomy" id="115433"/>
    <lineage>
        <taxon>Bacteria</taxon>
        <taxon>Bacillati</taxon>
        <taxon>Actinomycetota</taxon>
        <taxon>Actinomycetes</taxon>
        <taxon>Pseudonocardiales</taxon>
        <taxon>Pseudonocardiaceae</taxon>
        <taxon>Amycolatopsis</taxon>
    </lineage>
</organism>
<name>A0A1I3WNX3_9PSEU</name>
<dbReference type="RefSeq" id="WP_091510630.1">
    <property type="nucleotide sequence ID" value="NZ_FORP01000013.1"/>
</dbReference>
<dbReference type="PRINTS" id="PR00081">
    <property type="entry name" value="GDHRDH"/>
</dbReference>
<reference evidence="3 4" key="1">
    <citation type="submission" date="2016-10" db="EMBL/GenBank/DDBJ databases">
        <authorList>
            <person name="de Groot N.N."/>
        </authorList>
    </citation>
    <scope>NUCLEOTIDE SEQUENCE [LARGE SCALE GENOMIC DNA]</scope>
    <source>
        <strain evidence="3 4">DSM 44468</strain>
    </source>
</reference>
<dbReference type="InterPro" id="IPR036291">
    <property type="entry name" value="NAD(P)-bd_dom_sf"/>
</dbReference>
<dbReference type="NCBIfam" id="NF005559">
    <property type="entry name" value="PRK07231.1"/>
    <property type="match status" value="1"/>
</dbReference>
<evidence type="ECO:0000313" key="3">
    <source>
        <dbReference type="EMBL" id="SFK08166.1"/>
    </source>
</evidence>
<dbReference type="Pfam" id="PF13561">
    <property type="entry name" value="adh_short_C2"/>
    <property type="match status" value="1"/>
</dbReference>
<dbReference type="Proteomes" id="UP000199025">
    <property type="component" value="Unassembled WGS sequence"/>
</dbReference>
<dbReference type="FunFam" id="3.40.50.720:FF:000084">
    <property type="entry name" value="Short-chain dehydrogenase reductase"/>
    <property type="match status" value="1"/>
</dbReference>
<dbReference type="EMBL" id="FORP01000013">
    <property type="protein sequence ID" value="SFK08166.1"/>
    <property type="molecule type" value="Genomic_DNA"/>
</dbReference>
<dbReference type="SUPFAM" id="SSF51735">
    <property type="entry name" value="NAD(P)-binding Rossmann-fold domains"/>
    <property type="match status" value="1"/>
</dbReference>
<comment type="similarity">
    <text evidence="1">Belongs to the short-chain dehydrogenases/reductases (SDR) family.</text>
</comment>
<evidence type="ECO:0000256" key="2">
    <source>
        <dbReference type="ARBA" id="ARBA00023002"/>
    </source>
</evidence>
<dbReference type="GO" id="GO:0016491">
    <property type="term" value="F:oxidoreductase activity"/>
    <property type="evidence" value="ECO:0007669"/>
    <property type="project" value="UniProtKB-KW"/>
</dbReference>
<accession>A0A1I3WNX3</accession>
<dbReference type="PANTHER" id="PTHR24321:SF8">
    <property type="entry name" value="ESTRADIOL 17-BETA-DEHYDROGENASE 8-RELATED"/>
    <property type="match status" value="1"/>
</dbReference>
<dbReference type="PROSITE" id="PS00061">
    <property type="entry name" value="ADH_SHORT"/>
    <property type="match status" value="1"/>
</dbReference>
<dbReference type="InterPro" id="IPR002347">
    <property type="entry name" value="SDR_fam"/>
</dbReference>
<sequence length="245" mass="25424">MVSLDGQVAVVTGGARGIGAAIVRTLAGAGAATVIAGGRETDGRALADELGGDAVYESHDVGCERSWDHLLARVSARFGAPTILVNNAGIYRPGPDVADTTPENFDEHYRVNQRGTFLGMRAVAGPMKTAGGGAIVNISSIASHRPYPNQISYATTKWAVRGMTKCAAVELGAHGIRVNSVHPGFIDTEMLDVITDEWNEQVLAATPLGRRGLAEEVAETVLFLVSPSSAFVTGAELVVDGGLAA</sequence>
<evidence type="ECO:0000256" key="1">
    <source>
        <dbReference type="ARBA" id="ARBA00006484"/>
    </source>
</evidence>
<dbReference type="STRING" id="115433.SAMN05421835_113110"/>
<keyword evidence="4" id="KW-1185">Reference proteome</keyword>
<keyword evidence="2" id="KW-0560">Oxidoreductase</keyword>
<evidence type="ECO:0000313" key="4">
    <source>
        <dbReference type="Proteomes" id="UP000199025"/>
    </source>
</evidence>
<dbReference type="CDD" id="cd05233">
    <property type="entry name" value="SDR_c"/>
    <property type="match status" value="1"/>
</dbReference>
<dbReference type="OrthoDB" id="3542748at2"/>
<dbReference type="PRINTS" id="PR00080">
    <property type="entry name" value="SDRFAMILY"/>
</dbReference>
<gene>
    <name evidence="3" type="ORF">SAMN05421835_113110</name>
</gene>
<dbReference type="Gene3D" id="3.40.50.720">
    <property type="entry name" value="NAD(P)-binding Rossmann-like Domain"/>
    <property type="match status" value="1"/>
</dbReference>
<dbReference type="InterPro" id="IPR020904">
    <property type="entry name" value="Sc_DH/Rdtase_CS"/>
</dbReference>